<keyword evidence="2 5" id="KW-0540">Nuclease</keyword>
<feature type="domain" description="Exonuclease VII large subunit C-terminal" evidence="6">
    <location>
        <begin position="136"/>
        <end position="449"/>
    </location>
</feature>
<organism evidence="8 9">
    <name type="scientific">Porphyromonas loveana</name>
    <dbReference type="NCBI Taxonomy" id="1884669"/>
    <lineage>
        <taxon>Bacteria</taxon>
        <taxon>Pseudomonadati</taxon>
        <taxon>Bacteroidota</taxon>
        <taxon>Bacteroidia</taxon>
        <taxon>Bacteroidales</taxon>
        <taxon>Porphyromonadaceae</taxon>
        <taxon>Porphyromonas</taxon>
    </lineage>
</organism>
<dbReference type="InterPro" id="IPR025824">
    <property type="entry name" value="OB-fold_nuc-bd_dom"/>
</dbReference>
<dbReference type="NCBIfam" id="TIGR00237">
    <property type="entry name" value="xseA"/>
    <property type="match status" value="1"/>
</dbReference>
<comment type="catalytic activity">
    <reaction evidence="5">
        <text>Exonucleolytic cleavage in either 5'- to 3'- or 3'- to 5'-direction to yield nucleoside 5'-phosphates.</text>
        <dbReference type="EC" id="3.1.11.6"/>
    </reaction>
</comment>
<gene>
    <name evidence="8" type="ORF">C7382_1186</name>
</gene>
<reference evidence="8 9" key="1">
    <citation type="submission" date="2018-04" db="EMBL/GenBank/DDBJ databases">
        <title>Genomic Encyclopedia of Type Strains, Phase IV (KMG-IV): sequencing the most valuable type-strain genomes for metagenomic binning, comparative biology and taxonomic classification.</title>
        <authorList>
            <person name="Goeker M."/>
        </authorList>
    </citation>
    <scope>NUCLEOTIDE SEQUENCE [LARGE SCALE GENOMIC DNA]</scope>
    <source>
        <strain evidence="8 9">DSM 28520</strain>
    </source>
</reference>
<keyword evidence="1" id="KW-0963">Cytoplasm</keyword>
<evidence type="ECO:0000256" key="2">
    <source>
        <dbReference type="ARBA" id="ARBA00022722"/>
    </source>
</evidence>
<dbReference type="GO" id="GO:0003676">
    <property type="term" value="F:nucleic acid binding"/>
    <property type="evidence" value="ECO:0007669"/>
    <property type="project" value="InterPro"/>
</dbReference>
<dbReference type="RefSeq" id="WP_116679933.1">
    <property type="nucleotide sequence ID" value="NZ_JBGYVJ010000035.1"/>
</dbReference>
<evidence type="ECO:0000256" key="4">
    <source>
        <dbReference type="ARBA" id="ARBA00022839"/>
    </source>
</evidence>
<dbReference type="EC" id="3.1.11.6" evidence="5"/>
<evidence type="ECO:0000259" key="6">
    <source>
        <dbReference type="Pfam" id="PF02601"/>
    </source>
</evidence>
<evidence type="ECO:0000259" key="7">
    <source>
        <dbReference type="Pfam" id="PF13742"/>
    </source>
</evidence>
<protein>
    <recommendedName>
        <fullName evidence="5">Exodeoxyribonuclease 7 large subunit</fullName>
        <ecNumber evidence="5">3.1.11.6</ecNumber>
    </recommendedName>
</protein>
<keyword evidence="9" id="KW-1185">Reference proteome</keyword>
<keyword evidence="3 5" id="KW-0378">Hydrolase</keyword>
<dbReference type="GO" id="GO:0008855">
    <property type="term" value="F:exodeoxyribonuclease VII activity"/>
    <property type="evidence" value="ECO:0007669"/>
    <property type="project" value="UniProtKB-UniRule"/>
</dbReference>
<dbReference type="GO" id="GO:0006308">
    <property type="term" value="P:DNA catabolic process"/>
    <property type="evidence" value="ECO:0007669"/>
    <property type="project" value="UniProtKB-UniRule"/>
</dbReference>
<comment type="caution">
    <text evidence="8">The sequence shown here is derived from an EMBL/GenBank/DDBJ whole genome shotgun (WGS) entry which is preliminary data.</text>
</comment>
<dbReference type="PANTHER" id="PTHR30008">
    <property type="entry name" value="EXODEOXYRIBONUCLEASE 7 LARGE SUBUNIT"/>
    <property type="match status" value="1"/>
</dbReference>
<dbReference type="CDD" id="cd04489">
    <property type="entry name" value="ExoVII_LU_OBF"/>
    <property type="match status" value="1"/>
</dbReference>
<dbReference type="GeneID" id="94551399"/>
<name>A0A2U1F6H9_9PORP</name>
<proteinExistence type="inferred from homology"/>
<dbReference type="PANTHER" id="PTHR30008:SF0">
    <property type="entry name" value="EXODEOXYRIBONUCLEASE 7 LARGE SUBUNIT"/>
    <property type="match status" value="1"/>
</dbReference>
<evidence type="ECO:0000256" key="3">
    <source>
        <dbReference type="ARBA" id="ARBA00022801"/>
    </source>
</evidence>
<accession>A0A2U1F6H9</accession>
<dbReference type="InterPro" id="IPR020579">
    <property type="entry name" value="Exonuc_VII_lsu_C"/>
</dbReference>
<feature type="domain" description="OB-fold nucleic acid binding" evidence="7">
    <location>
        <begin position="4"/>
        <end position="111"/>
    </location>
</feature>
<dbReference type="Proteomes" id="UP000245462">
    <property type="component" value="Unassembled WGS sequence"/>
</dbReference>
<comment type="similarity">
    <text evidence="5">Belongs to the XseA family.</text>
</comment>
<dbReference type="InterPro" id="IPR003753">
    <property type="entry name" value="Exonuc_VII_L"/>
</dbReference>
<evidence type="ECO:0000313" key="9">
    <source>
        <dbReference type="Proteomes" id="UP000245462"/>
    </source>
</evidence>
<sequence length="456" mass="50739">MPSYTLTQLAAALRNCIESGFPGRYWVSAETIGVRVGTSGHCYLELLDKDAAGSRVTARMKAIIWASDYNTLSLRFRQETGAAFDSGMSVLVMVAVTYHEQYGFSLRILDIDPSYTMGAMARKRKEIIEELRKSGLYDRNRSLTLPRPIRRIAVISSGTAAGYGDFIAHLEHSEENFRFYPVLFQAVMQGDQTESSVLAALERIELHKELFDVVVIIRGGGSESELAAFDSLAIGRACASFPLPIFTGIGHDRDETVTDLVAYRSLKTPTAVADCLVASHREEWKQIDALRSRAADALRLMMMYNHEQLMQLSLRTPSVLSASVRGEQHRIKAVEDRLKLAAKQQTTYGLQQLRITTQKLPALMQGELKQCTASLERLTSRLPLVAAVNMKRYNRQLEASEQAIRLLHPNATLRRGFAIVLKNGKAVRSEAELSYGDKLVTRFADGSVTTVVTESK</sequence>
<evidence type="ECO:0000256" key="5">
    <source>
        <dbReference type="RuleBase" id="RU004355"/>
    </source>
</evidence>
<dbReference type="EMBL" id="QEKY01000018">
    <property type="protein sequence ID" value="PVZ07791.1"/>
    <property type="molecule type" value="Genomic_DNA"/>
</dbReference>
<evidence type="ECO:0000313" key="8">
    <source>
        <dbReference type="EMBL" id="PVZ07791.1"/>
    </source>
</evidence>
<keyword evidence="4 5" id="KW-0269">Exonuclease</keyword>
<dbReference type="Pfam" id="PF02601">
    <property type="entry name" value="Exonuc_VII_L"/>
    <property type="match status" value="1"/>
</dbReference>
<dbReference type="GO" id="GO:0009318">
    <property type="term" value="C:exodeoxyribonuclease VII complex"/>
    <property type="evidence" value="ECO:0007669"/>
    <property type="project" value="UniProtKB-UniRule"/>
</dbReference>
<evidence type="ECO:0000256" key="1">
    <source>
        <dbReference type="ARBA" id="ARBA00022490"/>
    </source>
</evidence>
<dbReference type="AlphaFoldDB" id="A0A2U1F6H9"/>
<comment type="subcellular location">
    <subcellularLocation>
        <location evidence="5">Cytoplasm</location>
    </subcellularLocation>
</comment>
<dbReference type="Pfam" id="PF13742">
    <property type="entry name" value="tRNA_anti_2"/>
    <property type="match status" value="1"/>
</dbReference>
<dbReference type="OrthoDB" id="9802795at2"/>
<dbReference type="GO" id="GO:0005737">
    <property type="term" value="C:cytoplasm"/>
    <property type="evidence" value="ECO:0007669"/>
    <property type="project" value="UniProtKB-SubCell"/>
</dbReference>